<dbReference type="PANTHER" id="PTHR43827">
    <property type="entry name" value="2,5-DIKETO-D-GLUCONIC ACID REDUCTASE"/>
    <property type="match status" value="1"/>
</dbReference>
<dbReference type="Pfam" id="PF00248">
    <property type="entry name" value="Aldo_ket_red"/>
    <property type="match status" value="1"/>
</dbReference>
<evidence type="ECO:0000313" key="5">
    <source>
        <dbReference type="EMBL" id="GFH17268.1"/>
    </source>
</evidence>
<dbReference type="Gene3D" id="3.20.20.100">
    <property type="entry name" value="NADP-dependent oxidoreductase domain"/>
    <property type="match status" value="2"/>
</dbReference>
<keyword evidence="3" id="KW-0560">Oxidoreductase</keyword>
<dbReference type="InterPro" id="IPR036812">
    <property type="entry name" value="NAD(P)_OxRdtase_dom_sf"/>
</dbReference>
<comment type="similarity">
    <text evidence="1">Belongs to the aldo/keto reductase family.</text>
</comment>
<keyword evidence="2" id="KW-0521">NADP</keyword>
<dbReference type="SUPFAM" id="SSF51430">
    <property type="entry name" value="NAD(P)-linked oxidoreductase"/>
    <property type="match status" value="1"/>
</dbReference>
<dbReference type="InterPro" id="IPR018170">
    <property type="entry name" value="Aldo/ket_reductase_CS"/>
</dbReference>
<evidence type="ECO:0000256" key="1">
    <source>
        <dbReference type="ARBA" id="ARBA00007905"/>
    </source>
</evidence>
<dbReference type="Proteomes" id="UP000485058">
    <property type="component" value="Unassembled WGS sequence"/>
</dbReference>
<name>A0A699ZED4_HAELA</name>
<organism evidence="5 6">
    <name type="scientific">Haematococcus lacustris</name>
    <name type="common">Green alga</name>
    <name type="synonym">Haematococcus pluvialis</name>
    <dbReference type="NCBI Taxonomy" id="44745"/>
    <lineage>
        <taxon>Eukaryota</taxon>
        <taxon>Viridiplantae</taxon>
        <taxon>Chlorophyta</taxon>
        <taxon>core chlorophytes</taxon>
        <taxon>Chlorophyceae</taxon>
        <taxon>CS clade</taxon>
        <taxon>Chlamydomonadales</taxon>
        <taxon>Haematococcaceae</taxon>
        <taxon>Haematococcus</taxon>
    </lineage>
</organism>
<dbReference type="PRINTS" id="PR00069">
    <property type="entry name" value="ALDKETRDTASE"/>
</dbReference>
<accession>A0A699ZED4</accession>
<dbReference type="InterPro" id="IPR023210">
    <property type="entry name" value="NADP_OxRdtase_dom"/>
</dbReference>
<proteinExistence type="inferred from homology"/>
<evidence type="ECO:0000256" key="3">
    <source>
        <dbReference type="ARBA" id="ARBA00023002"/>
    </source>
</evidence>
<dbReference type="AlphaFoldDB" id="A0A699ZED4"/>
<evidence type="ECO:0000256" key="2">
    <source>
        <dbReference type="ARBA" id="ARBA00022857"/>
    </source>
</evidence>
<reference evidence="5 6" key="1">
    <citation type="submission" date="2020-02" db="EMBL/GenBank/DDBJ databases">
        <title>Draft genome sequence of Haematococcus lacustris strain NIES-144.</title>
        <authorList>
            <person name="Morimoto D."/>
            <person name="Nakagawa S."/>
            <person name="Yoshida T."/>
            <person name="Sawayama S."/>
        </authorList>
    </citation>
    <scope>NUCLEOTIDE SEQUENCE [LARGE SCALE GENOMIC DNA]</scope>
    <source>
        <strain evidence="5 6">NIES-144</strain>
    </source>
</reference>
<dbReference type="GO" id="GO:0016616">
    <property type="term" value="F:oxidoreductase activity, acting on the CH-OH group of donors, NAD or NADP as acceptor"/>
    <property type="evidence" value="ECO:0007669"/>
    <property type="project" value="UniProtKB-ARBA"/>
</dbReference>
<comment type="caution">
    <text evidence="5">The sequence shown here is derived from an EMBL/GenBank/DDBJ whole genome shotgun (WGS) entry which is preliminary data.</text>
</comment>
<dbReference type="EMBL" id="BLLF01001121">
    <property type="protein sequence ID" value="GFH17268.1"/>
    <property type="molecule type" value="Genomic_DNA"/>
</dbReference>
<gene>
    <name evidence="5" type="ORF">HaLaN_13864</name>
</gene>
<sequence>MPAVQAALAVGIRHIDTAEIYKNQEQVMHGIRAAGVPRSELFITSKVLIHWPGASKTAATSPRNAELRLETWRVLEHFHSQGYFRAIGVSNYGVKHLEELLAVAAIPPAVNQVEVHPRWPCAELRAACTAHSVAVVGYASLGCGALLGQACVVDIAQRSGLTPAQGVAVIPKSVRPERIQQYRPDALLADSAQLGAADMERLAQVGLQEAHKYCWDAADIL</sequence>
<evidence type="ECO:0000313" key="6">
    <source>
        <dbReference type="Proteomes" id="UP000485058"/>
    </source>
</evidence>
<dbReference type="InterPro" id="IPR020471">
    <property type="entry name" value="AKR"/>
</dbReference>
<dbReference type="PROSITE" id="PS00062">
    <property type="entry name" value="ALDOKETO_REDUCTASE_2"/>
    <property type="match status" value="1"/>
</dbReference>
<evidence type="ECO:0000259" key="4">
    <source>
        <dbReference type="Pfam" id="PF00248"/>
    </source>
</evidence>
<feature type="domain" description="NADP-dependent oxidoreductase" evidence="4">
    <location>
        <begin position="47"/>
        <end position="148"/>
    </location>
</feature>
<dbReference type="PANTHER" id="PTHR43827:SF3">
    <property type="entry name" value="NADP-DEPENDENT OXIDOREDUCTASE DOMAIN-CONTAINING PROTEIN"/>
    <property type="match status" value="1"/>
</dbReference>
<keyword evidence="6" id="KW-1185">Reference proteome</keyword>
<protein>
    <submittedName>
        <fullName evidence="5">Aldo_ket_red domain-containing protein</fullName>
    </submittedName>
</protein>